<dbReference type="AlphaFoldDB" id="A0A653ES19"/>
<reference evidence="2" key="1">
    <citation type="submission" date="2019-05" db="EMBL/GenBank/DDBJ databases">
        <authorList>
            <person name="Naeem R."/>
            <person name="Antony C."/>
            <person name="Guan Q."/>
        </authorList>
    </citation>
    <scope>NUCLEOTIDE SEQUENCE</scope>
    <source>
        <strain evidence="2">3</strain>
    </source>
</reference>
<evidence type="ECO:0000256" key="1">
    <source>
        <dbReference type="SAM" id="MobiDB-lite"/>
    </source>
</evidence>
<feature type="compositionally biased region" description="Basic residues" evidence="1">
    <location>
        <begin position="235"/>
        <end position="278"/>
    </location>
</feature>
<accession>A0A653ES19</accession>
<feature type="region of interest" description="Disordered" evidence="1">
    <location>
        <begin position="127"/>
        <end position="297"/>
    </location>
</feature>
<feature type="region of interest" description="Disordered" evidence="1">
    <location>
        <begin position="40"/>
        <end position="62"/>
    </location>
</feature>
<feature type="compositionally biased region" description="Basic and acidic residues" evidence="1">
    <location>
        <begin position="53"/>
        <end position="62"/>
    </location>
</feature>
<evidence type="ECO:0000313" key="2">
    <source>
        <dbReference type="EMBL" id="VTP00365.1"/>
    </source>
</evidence>
<name>A0A653ES19_MYCKA</name>
<organism evidence="2">
    <name type="scientific">Mycobacterium kansasii</name>
    <dbReference type="NCBI Taxonomy" id="1768"/>
    <lineage>
        <taxon>Bacteria</taxon>
        <taxon>Bacillati</taxon>
        <taxon>Actinomycetota</taxon>
        <taxon>Actinomycetes</taxon>
        <taxon>Mycobacteriales</taxon>
        <taxon>Mycobacteriaceae</taxon>
        <taxon>Mycobacterium</taxon>
    </lineage>
</organism>
<proteinExistence type="predicted"/>
<gene>
    <name evidence="2" type="ORF">BIN_B_02424</name>
</gene>
<sequence length="297" mass="35238">MTVGCESAVVRIRTPAHPDLAAIRYGGIADFAVMARKDSDVLPGGGPRSGQRGSDESCRVRRGPQERQFLRGGCHHRVAGRRWRRGLGGHRVAVFHARPGLPRGGRADDGLSRPLRAGIDRRCRRLCPRRGGQRLPAADPGARRVRRDQRPDPGLVGASVDRRRRGRYRDQPQRTRRRTAVRQRRRRLLPTGRVRPGRRQRRQRRTDRQWRHRRGRRRRCGRRRRRSRRLADRQRRQRRRRRQCGARRRQRRQRGGRRRRRAVGRRRHRRSRRRRPGRQQRCQPDTGHRPGPQRQAR</sequence>
<protein>
    <submittedName>
        <fullName evidence="2">Uncharacterized protein</fullName>
    </submittedName>
</protein>
<feature type="compositionally biased region" description="Basic residues" evidence="1">
    <location>
        <begin position="174"/>
        <end position="188"/>
    </location>
</feature>
<feature type="compositionally biased region" description="Basic residues" evidence="1">
    <location>
        <begin position="195"/>
        <end position="228"/>
    </location>
</feature>
<dbReference type="EMBL" id="LR589286">
    <property type="protein sequence ID" value="VTP00365.1"/>
    <property type="molecule type" value="Genomic_DNA"/>
</dbReference>